<feature type="region of interest" description="Disordered" evidence="1">
    <location>
        <begin position="32"/>
        <end position="78"/>
    </location>
</feature>
<reference evidence="3 4" key="1">
    <citation type="submission" date="2020-10" db="EMBL/GenBank/DDBJ databases">
        <title>Draft genome and description of Brachybacterium epidermidis sp nov.</title>
        <authorList>
            <person name="Boxberger M."/>
            <person name="La Scola B."/>
        </authorList>
    </citation>
    <scope>NUCLEOTIDE SEQUENCE [LARGE SCALE GENOMIC DNA]</scope>
    <source>
        <strain evidence="3 4">Marseille-Q2903</strain>
    </source>
</reference>
<sequence>MDRPVQRLVIIVLALLLVLPLGYMGITGLMGGPDGQDSSSSQGQQDPADDRPDVDPADQPPRPEIAKPEPPAAMTEQTTAGAEATLTYLLDSYTYMMTTGDTSVWEQSTDPNCSVCMTFLANARVLNEQGGYLVDGEFTVESTSFQAAGGDAPADGDAAADSDAPADGGSAAPGDGGSAAPGDAPASGLATVTFTQAESILVDDPTKESIPLEAVTGQIQAQMVWNGERWLVGDMSYLPTGAGTGASDGGGTGAGTQDGGGTEPADGGTGG</sequence>
<feature type="compositionally biased region" description="Pro residues" evidence="1">
    <location>
        <begin position="58"/>
        <end position="71"/>
    </location>
</feature>
<dbReference type="Proteomes" id="UP000644727">
    <property type="component" value="Unassembled WGS sequence"/>
</dbReference>
<evidence type="ECO:0000256" key="1">
    <source>
        <dbReference type="SAM" id="MobiDB-lite"/>
    </source>
</evidence>
<accession>A0ABR9VZ29</accession>
<comment type="caution">
    <text evidence="3">The sequence shown here is derived from an EMBL/GenBank/DDBJ whole genome shotgun (WGS) entry which is preliminary data.</text>
</comment>
<keyword evidence="4" id="KW-1185">Reference proteome</keyword>
<feature type="domain" description="DUF6318" evidence="2">
    <location>
        <begin position="64"/>
        <end position="145"/>
    </location>
</feature>
<feature type="compositionally biased region" description="Low complexity" evidence="1">
    <location>
        <begin position="35"/>
        <end position="46"/>
    </location>
</feature>
<feature type="region of interest" description="Disordered" evidence="1">
    <location>
        <begin position="240"/>
        <end position="271"/>
    </location>
</feature>
<feature type="compositionally biased region" description="Gly residues" evidence="1">
    <location>
        <begin position="242"/>
        <end position="271"/>
    </location>
</feature>
<feature type="compositionally biased region" description="Low complexity" evidence="1">
    <location>
        <begin position="147"/>
        <end position="173"/>
    </location>
</feature>
<gene>
    <name evidence="3" type="ORF">IOE58_04275</name>
</gene>
<protein>
    <recommendedName>
        <fullName evidence="2">DUF6318 domain-containing protein</fullName>
    </recommendedName>
</protein>
<evidence type="ECO:0000259" key="2">
    <source>
        <dbReference type="Pfam" id="PF19843"/>
    </source>
</evidence>
<proteinExistence type="predicted"/>
<evidence type="ECO:0000313" key="4">
    <source>
        <dbReference type="Proteomes" id="UP000644727"/>
    </source>
</evidence>
<dbReference type="RefSeq" id="WP_193865195.1">
    <property type="nucleotide sequence ID" value="NZ_JADEYR010000003.1"/>
</dbReference>
<feature type="region of interest" description="Disordered" evidence="1">
    <location>
        <begin position="147"/>
        <end position="187"/>
    </location>
</feature>
<organism evidence="3 4">
    <name type="scientific">Brachybacterium epidermidis</name>
    <dbReference type="NCBI Taxonomy" id="2781983"/>
    <lineage>
        <taxon>Bacteria</taxon>
        <taxon>Bacillati</taxon>
        <taxon>Actinomycetota</taxon>
        <taxon>Actinomycetes</taxon>
        <taxon>Micrococcales</taxon>
        <taxon>Dermabacteraceae</taxon>
        <taxon>Brachybacterium</taxon>
    </lineage>
</organism>
<name>A0ABR9VZ29_9MICO</name>
<dbReference type="InterPro" id="IPR046281">
    <property type="entry name" value="DUF6318"/>
</dbReference>
<evidence type="ECO:0000313" key="3">
    <source>
        <dbReference type="EMBL" id="MBE9403436.1"/>
    </source>
</evidence>
<dbReference type="Pfam" id="PF19843">
    <property type="entry name" value="DUF6318"/>
    <property type="match status" value="1"/>
</dbReference>
<dbReference type="EMBL" id="JADEYR010000003">
    <property type="protein sequence ID" value="MBE9403436.1"/>
    <property type="molecule type" value="Genomic_DNA"/>
</dbReference>